<gene>
    <name evidence="2" type="ORF">GCM10018793_49730</name>
</gene>
<feature type="region of interest" description="Disordered" evidence="1">
    <location>
        <begin position="91"/>
        <end position="167"/>
    </location>
</feature>
<proteinExistence type="predicted"/>
<dbReference type="EMBL" id="BNCD01000016">
    <property type="protein sequence ID" value="GHH84672.1"/>
    <property type="molecule type" value="Genomic_DNA"/>
</dbReference>
<reference evidence="2" key="1">
    <citation type="journal article" date="2014" name="Int. J. Syst. Evol. Microbiol.">
        <title>Complete genome sequence of Corynebacterium casei LMG S-19264T (=DSM 44701T), isolated from a smear-ripened cheese.</title>
        <authorList>
            <consortium name="US DOE Joint Genome Institute (JGI-PGF)"/>
            <person name="Walter F."/>
            <person name="Albersmeier A."/>
            <person name="Kalinowski J."/>
            <person name="Ruckert C."/>
        </authorList>
    </citation>
    <scope>NUCLEOTIDE SEQUENCE</scope>
    <source>
        <strain evidence="2">JCM 5069</strain>
    </source>
</reference>
<dbReference type="Proteomes" id="UP000603708">
    <property type="component" value="Unassembled WGS sequence"/>
</dbReference>
<protein>
    <submittedName>
        <fullName evidence="2">Uncharacterized protein</fullName>
    </submittedName>
</protein>
<keyword evidence="3" id="KW-1185">Reference proteome</keyword>
<name>A0A919L5K1_9ACTN</name>
<accession>A0A919L5K1</accession>
<feature type="compositionally biased region" description="Basic and acidic residues" evidence="1">
    <location>
        <begin position="140"/>
        <end position="159"/>
    </location>
</feature>
<evidence type="ECO:0000256" key="1">
    <source>
        <dbReference type="SAM" id="MobiDB-lite"/>
    </source>
</evidence>
<sequence>MECSCKTAVLAGVAGGYFLGRTKKGKLALALASVLVGRRLGLGPQELLKKVTELPQFADLTEQVREELMTALRTAATSIVNRRIDNLSNALHERTENLGAAKDKDQPEEGGEESRGPGTGEPGDGEEKKTGKGEPGAGRTGEEESSERTGPRAGRHEQARSAGPGRR</sequence>
<organism evidence="2 3">
    <name type="scientific">Streptomyces sulfonofaciens</name>
    <dbReference type="NCBI Taxonomy" id="68272"/>
    <lineage>
        <taxon>Bacteria</taxon>
        <taxon>Bacillati</taxon>
        <taxon>Actinomycetota</taxon>
        <taxon>Actinomycetes</taxon>
        <taxon>Kitasatosporales</taxon>
        <taxon>Streptomycetaceae</taxon>
        <taxon>Streptomyces</taxon>
    </lineage>
</organism>
<feature type="compositionally biased region" description="Basic and acidic residues" evidence="1">
    <location>
        <begin position="91"/>
        <end position="115"/>
    </location>
</feature>
<evidence type="ECO:0000313" key="3">
    <source>
        <dbReference type="Proteomes" id="UP000603708"/>
    </source>
</evidence>
<comment type="caution">
    <text evidence="2">The sequence shown here is derived from an EMBL/GenBank/DDBJ whole genome shotgun (WGS) entry which is preliminary data.</text>
</comment>
<dbReference type="RefSeq" id="WP_189935734.1">
    <property type="nucleotide sequence ID" value="NZ_BNCD01000016.1"/>
</dbReference>
<dbReference type="AlphaFoldDB" id="A0A919L5K1"/>
<reference evidence="2" key="2">
    <citation type="submission" date="2020-09" db="EMBL/GenBank/DDBJ databases">
        <authorList>
            <person name="Sun Q."/>
            <person name="Ohkuma M."/>
        </authorList>
    </citation>
    <scope>NUCLEOTIDE SEQUENCE</scope>
    <source>
        <strain evidence="2">JCM 5069</strain>
    </source>
</reference>
<evidence type="ECO:0000313" key="2">
    <source>
        <dbReference type="EMBL" id="GHH84672.1"/>
    </source>
</evidence>